<name>A0ABR7L533_9PSEU</name>
<dbReference type="Proteomes" id="UP000734823">
    <property type="component" value="Unassembled WGS sequence"/>
</dbReference>
<dbReference type="EMBL" id="JABVED010000005">
    <property type="protein sequence ID" value="MBC6447796.1"/>
    <property type="molecule type" value="Genomic_DNA"/>
</dbReference>
<feature type="chain" id="PRO_5045872274" evidence="1">
    <location>
        <begin position="23"/>
        <end position="163"/>
    </location>
</feature>
<dbReference type="RefSeq" id="WP_187220295.1">
    <property type="nucleotide sequence ID" value="NZ_JABVED010000005.1"/>
</dbReference>
<keyword evidence="1" id="KW-0732">Signal</keyword>
<sequence length="163" mass="16748">MKSTLTLLGAAMFLLSGCAAPAPDPVPVSTAATTVTTTTTAAAPARDISGVDPCALLTADDVRPILANTPPDPRREGAACAWGDGEFRGVWLSLTKAAPVEGKRAIDVGSRKGIVAEELEYTCDVRVDIDGVAIDLRAVASDKTEWCPEAATALAAAVAKLGW</sequence>
<comment type="caution">
    <text evidence="2">The sequence shown here is derived from an EMBL/GenBank/DDBJ whole genome shotgun (WGS) entry which is preliminary data.</text>
</comment>
<keyword evidence="3" id="KW-1185">Reference proteome</keyword>
<protein>
    <submittedName>
        <fullName evidence="2">DUF3558 family protein</fullName>
    </submittedName>
</protein>
<proteinExistence type="predicted"/>
<evidence type="ECO:0000313" key="3">
    <source>
        <dbReference type="Proteomes" id="UP000734823"/>
    </source>
</evidence>
<organism evidence="2 3">
    <name type="scientific">Actinokineospora xionganensis</name>
    <dbReference type="NCBI Taxonomy" id="2684470"/>
    <lineage>
        <taxon>Bacteria</taxon>
        <taxon>Bacillati</taxon>
        <taxon>Actinomycetota</taxon>
        <taxon>Actinomycetes</taxon>
        <taxon>Pseudonocardiales</taxon>
        <taxon>Pseudonocardiaceae</taxon>
        <taxon>Actinokineospora</taxon>
    </lineage>
</organism>
<accession>A0ABR7L533</accession>
<feature type="signal peptide" evidence="1">
    <location>
        <begin position="1"/>
        <end position="22"/>
    </location>
</feature>
<dbReference type="PROSITE" id="PS51257">
    <property type="entry name" value="PROKAR_LIPOPROTEIN"/>
    <property type="match status" value="1"/>
</dbReference>
<dbReference type="InterPro" id="IPR024520">
    <property type="entry name" value="DUF3558"/>
</dbReference>
<evidence type="ECO:0000313" key="2">
    <source>
        <dbReference type="EMBL" id="MBC6447796.1"/>
    </source>
</evidence>
<gene>
    <name evidence="2" type="ORF">GPZ80_11490</name>
</gene>
<reference evidence="2 3" key="1">
    <citation type="submission" date="2020-06" db="EMBL/GenBank/DDBJ databases">
        <title>Actinokineospora xiongansis sp. nov., isolated from soil of Baiyangdian.</title>
        <authorList>
            <person name="Zhang X."/>
        </authorList>
    </citation>
    <scope>NUCLEOTIDE SEQUENCE [LARGE SCALE GENOMIC DNA]</scope>
    <source>
        <strain evidence="2 3">HBU206404</strain>
    </source>
</reference>
<evidence type="ECO:0000256" key="1">
    <source>
        <dbReference type="SAM" id="SignalP"/>
    </source>
</evidence>
<dbReference type="Pfam" id="PF12079">
    <property type="entry name" value="DUF3558"/>
    <property type="match status" value="1"/>
</dbReference>